<feature type="domain" description="ABC transporter" evidence="4">
    <location>
        <begin position="5"/>
        <end position="235"/>
    </location>
</feature>
<name>A0A1T4WCN6_9BACT</name>
<dbReference type="AlphaFoldDB" id="A0A1T4WCN6"/>
<dbReference type="EMBL" id="FUYA01000006">
    <property type="protein sequence ID" value="SKA75053.1"/>
    <property type="molecule type" value="Genomic_DNA"/>
</dbReference>
<dbReference type="OrthoDB" id="9809450at2"/>
<proteinExistence type="predicted"/>
<keyword evidence="3 5" id="KW-0067">ATP-binding</keyword>
<dbReference type="SMART" id="SM00382">
    <property type="entry name" value="AAA"/>
    <property type="match status" value="2"/>
</dbReference>
<keyword evidence="6" id="KW-1185">Reference proteome</keyword>
<feature type="domain" description="ABC transporter" evidence="4">
    <location>
        <begin position="236"/>
        <end position="451"/>
    </location>
</feature>
<dbReference type="Proteomes" id="UP000189733">
    <property type="component" value="Unassembled WGS sequence"/>
</dbReference>
<organism evidence="5 6">
    <name type="scientific">Desulfobaculum bizertense DSM 18034</name>
    <dbReference type="NCBI Taxonomy" id="1121442"/>
    <lineage>
        <taxon>Bacteria</taxon>
        <taxon>Pseudomonadati</taxon>
        <taxon>Thermodesulfobacteriota</taxon>
        <taxon>Desulfovibrionia</taxon>
        <taxon>Desulfovibrionales</taxon>
        <taxon>Desulfovibrionaceae</taxon>
        <taxon>Desulfobaculum</taxon>
    </lineage>
</organism>
<dbReference type="GO" id="GO:0042626">
    <property type="term" value="F:ATPase-coupled transmembrane transporter activity"/>
    <property type="evidence" value="ECO:0007669"/>
    <property type="project" value="TreeGrafter"/>
</dbReference>
<evidence type="ECO:0000256" key="1">
    <source>
        <dbReference type="ARBA" id="ARBA00022448"/>
    </source>
</evidence>
<evidence type="ECO:0000313" key="6">
    <source>
        <dbReference type="Proteomes" id="UP000189733"/>
    </source>
</evidence>
<dbReference type="PROSITE" id="PS00211">
    <property type="entry name" value="ABC_TRANSPORTER_1"/>
    <property type="match status" value="1"/>
</dbReference>
<dbReference type="InterPro" id="IPR003439">
    <property type="entry name" value="ABC_transporter-like_ATP-bd"/>
</dbReference>
<evidence type="ECO:0000313" key="5">
    <source>
        <dbReference type="EMBL" id="SKA75053.1"/>
    </source>
</evidence>
<gene>
    <name evidence="5" type="ORF">SAMN02745702_02087</name>
</gene>
<dbReference type="InterPro" id="IPR027417">
    <property type="entry name" value="P-loop_NTPase"/>
</dbReference>
<accession>A0A1T4WCN6</accession>
<dbReference type="Gene3D" id="3.40.50.300">
    <property type="entry name" value="P-loop containing nucleotide triphosphate hydrolases"/>
    <property type="match status" value="2"/>
</dbReference>
<dbReference type="RefSeq" id="WP_078685368.1">
    <property type="nucleotide sequence ID" value="NZ_FUYA01000006.1"/>
</dbReference>
<dbReference type="InterPro" id="IPR025662">
    <property type="entry name" value="Sigma_54_int_dom_ATP-bd_1"/>
</dbReference>
<keyword evidence="2" id="KW-0547">Nucleotide-binding</keyword>
<dbReference type="PROSITE" id="PS50893">
    <property type="entry name" value="ABC_TRANSPORTER_2"/>
    <property type="match status" value="2"/>
</dbReference>
<dbReference type="SUPFAM" id="SSF52540">
    <property type="entry name" value="P-loop containing nucleoside triphosphate hydrolases"/>
    <property type="match status" value="2"/>
</dbReference>
<dbReference type="CDD" id="cd03225">
    <property type="entry name" value="ABC_cobalt_CbiO_domain1"/>
    <property type="match status" value="2"/>
</dbReference>
<dbReference type="GO" id="GO:0043190">
    <property type="term" value="C:ATP-binding cassette (ABC) transporter complex"/>
    <property type="evidence" value="ECO:0007669"/>
    <property type="project" value="TreeGrafter"/>
</dbReference>
<evidence type="ECO:0000256" key="3">
    <source>
        <dbReference type="ARBA" id="ARBA00022840"/>
    </source>
</evidence>
<dbReference type="InterPro" id="IPR003593">
    <property type="entry name" value="AAA+_ATPase"/>
</dbReference>
<dbReference type="GO" id="GO:0016887">
    <property type="term" value="F:ATP hydrolysis activity"/>
    <property type="evidence" value="ECO:0007669"/>
    <property type="project" value="InterPro"/>
</dbReference>
<dbReference type="InterPro" id="IPR017871">
    <property type="entry name" value="ABC_transporter-like_CS"/>
</dbReference>
<dbReference type="STRING" id="1121442.SAMN02745702_02087"/>
<dbReference type="Pfam" id="PF00005">
    <property type="entry name" value="ABC_tran"/>
    <property type="match status" value="2"/>
</dbReference>
<dbReference type="InterPro" id="IPR015856">
    <property type="entry name" value="ABC_transpr_CbiO/EcfA_su"/>
</dbReference>
<dbReference type="PANTHER" id="PTHR43553">
    <property type="entry name" value="HEAVY METAL TRANSPORTER"/>
    <property type="match status" value="1"/>
</dbReference>
<sequence>MHTLCTLTDFSYTHKLNGLTAPSGLSLSLGCGECLLITGESGSGKSTLLTCLAGLDSPDNFSGQCTLSCPSSWSGAPAGLVLQNPETQILCATSIEEARFGAENIFGESPEAQQRAEHSLLHTGLSPLPAEHTEALSMGQKYRLVLASVLAMHPALLLLDEPFSQLDRNGQDDLLRILAQLKSEGCGIIVCEHHLNFPTAIFDRQLSLTPKPTAKAQPVPFSRASRQPQASDTPILQLKDIHLTPERSRPLFTGLSLTLNPGDWLRISGKNGAGKSTLLSVITGQNTPDSGELELCGIPAPAPWQLPGKATCMMQNPDRQLFEATVRDEILFSARAAKPKRTQAEHRQAVDRLMGKLGITELAERSPLTLSYGQKRLVTLACALIVSPSLLVLDEPATGLDPARWEQAFYCVCEELSPEAALLILTHDQDSLPFWTGQSLTLSKGQLHEHV</sequence>
<dbReference type="PROSITE" id="PS00675">
    <property type="entry name" value="SIGMA54_INTERACT_1"/>
    <property type="match status" value="1"/>
</dbReference>
<dbReference type="InterPro" id="IPR050095">
    <property type="entry name" value="ECF_ABC_transporter_ATP-bd"/>
</dbReference>
<keyword evidence="1" id="KW-0813">Transport</keyword>
<reference evidence="5 6" key="1">
    <citation type="submission" date="2017-02" db="EMBL/GenBank/DDBJ databases">
        <authorList>
            <person name="Peterson S.W."/>
        </authorList>
    </citation>
    <scope>NUCLEOTIDE SEQUENCE [LARGE SCALE GENOMIC DNA]</scope>
    <source>
        <strain evidence="5 6">DSM 18034</strain>
    </source>
</reference>
<protein>
    <submittedName>
        <fullName evidence="5">Energy-coupling factor transport system ATP-binding protein</fullName>
    </submittedName>
</protein>
<evidence type="ECO:0000259" key="4">
    <source>
        <dbReference type="PROSITE" id="PS50893"/>
    </source>
</evidence>
<evidence type="ECO:0000256" key="2">
    <source>
        <dbReference type="ARBA" id="ARBA00022741"/>
    </source>
</evidence>
<dbReference type="GO" id="GO:0005524">
    <property type="term" value="F:ATP binding"/>
    <property type="evidence" value="ECO:0007669"/>
    <property type="project" value="UniProtKB-KW"/>
</dbReference>